<evidence type="ECO:0000256" key="1">
    <source>
        <dbReference type="SAM" id="Phobius"/>
    </source>
</evidence>
<dbReference type="AlphaFoldDB" id="A0A0P8A3D6"/>
<protein>
    <recommendedName>
        <fullName evidence="4">Glycosyltransferase RgtA/B/C/D-like domain-containing protein</fullName>
    </recommendedName>
</protein>
<feature type="transmembrane region" description="Helical" evidence="1">
    <location>
        <begin position="293"/>
        <end position="313"/>
    </location>
</feature>
<feature type="transmembrane region" description="Helical" evidence="1">
    <location>
        <begin position="366"/>
        <end position="385"/>
    </location>
</feature>
<feature type="transmembrane region" description="Helical" evidence="1">
    <location>
        <begin position="405"/>
        <end position="426"/>
    </location>
</feature>
<sequence>MAGWIDSILEKKQILFSKHYFYYFVFSILSLVLVMNFFSPGYILTLDMIFTPDTFRISDPFYGLGNQYSTLPIYAFLDFLGIFFSNEIIQKLLFFLVFFVSGVSMYKLCPEEWGIGRYFAGFLYMINPFIYVRFLAGHWLILLSYAVSPIVIKSFMDFFEFPSPSSFSAKRSLYVAFLITVVFFIETHTPFLLLIVFGIFYILKILESGKNAQKVIGISKGSLLIGLFLLLLNSYWLVPSFTGNNTLLGEITSSDLYTFTTKHDINFNTLFTTASMYGFWRGGYLYAKDLLPYWYLFFIFILFLAVHGFTLNYRHPKHGVYVRAFGIVAVLSALLAAGISGPFGSVFEFLFNNVFFFKGFREPQKFVALLVMAYAYLGGLGVAELEKIAKTKSPGSNAYNVYNKFAALLLIVLAISTPFIYSFTIFDGFQGQLKTADYPKDWYAVNDYLNEDKQDFNILFMPWHLYMDFKWLPTPQKRIANPASTFFDKPVIQGENMELGRSIVLLRTRLQGTLSSCYGRKIK</sequence>
<keyword evidence="1" id="KW-1133">Transmembrane helix</keyword>
<keyword evidence="1" id="KW-0472">Membrane</keyword>
<feature type="transmembrane region" description="Helical" evidence="1">
    <location>
        <begin position="172"/>
        <end position="203"/>
    </location>
</feature>
<feature type="transmembrane region" description="Helical" evidence="1">
    <location>
        <begin position="130"/>
        <end position="152"/>
    </location>
</feature>
<comment type="caution">
    <text evidence="2">The sequence shown here is derived from an EMBL/GenBank/DDBJ whole genome shotgun (WGS) entry which is preliminary data.</text>
</comment>
<dbReference type="PATRIC" id="fig|1719120.3.peg.3047"/>
<accession>A0A0P8A3D6</accession>
<feature type="transmembrane region" description="Helical" evidence="1">
    <location>
        <begin position="215"/>
        <end position="238"/>
    </location>
</feature>
<evidence type="ECO:0008006" key="4">
    <source>
        <dbReference type="Google" id="ProtNLM"/>
    </source>
</evidence>
<keyword evidence="1" id="KW-0812">Transmembrane</keyword>
<name>A0A0P8A3D6_9EURY</name>
<reference evidence="2 3" key="1">
    <citation type="submission" date="2015-09" db="EMBL/GenBank/DDBJ databases">
        <title>A metagenomics-based metabolic model of nitrate-dependent anaerobic oxidation of methane by Methanoperedens-like archaea.</title>
        <authorList>
            <person name="Arshad A."/>
            <person name="Speth D.R."/>
            <person name="De Graaf R.M."/>
            <person name="Op Den Camp H.J."/>
            <person name="Jetten M.S."/>
            <person name="Welte C.U."/>
        </authorList>
    </citation>
    <scope>NUCLEOTIDE SEQUENCE [LARGE SCALE GENOMIC DNA]</scope>
</reference>
<gene>
    <name evidence="2" type="ORF">MPEBLZ_02794</name>
</gene>
<evidence type="ECO:0000313" key="3">
    <source>
        <dbReference type="Proteomes" id="UP000050360"/>
    </source>
</evidence>
<evidence type="ECO:0000313" key="2">
    <source>
        <dbReference type="EMBL" id="KPQ42647.1"/>
    </source>
</evidence>
<organism evidence="2 3">
    <name type="scientific">Candidatus Methanoperedens nitratireducens</name>
    <dbReference type="NCBI Taxonomy" id="1392998"/>
    <lineage>
        <taxon>Archaea</taxon>
        <taxon>Methanobacteriati</taxon>
        <taxon>Methanobacteriota</taxon>
        <taxon>Stenosarchaea group</taxon>
        <taxon>Methanomicrobia</taxon>
        <taxon>Methanosarcinales</taxon>
        <taxon>ANME-2 cluster</taxon>
        <taxon>Candidatus Methanoperedentaceae</taxon>
        <taxon>Candidatus Methanoperedens</taxon>
    </lineage>
</organism>
<dbReference type="Proteomes" id="UP000050360">
    <property type="component" value="Unassembled WGS sequence"/>
</dbReference>
<dbReference type="EMBL" id="LKCM01000217">
    <property type="protein sequence ID" value="KPQ42647.1"/>
    <property type="molecule type" value="Genomic_DNA"/>
</dbReference>
<feature type="transmembrane region" description="Helical" evidence="1">
    <location>
        <begin position="320"/>
        <end position="346"/>
    </location>
</feature>
<feature type="transmembrane region" description="Helical" evidence="1">
    <location>
        <begin position="20"/>
        <end position="38"/>
    </location>
</feature>
<proteinExistence type="predicted"/>
<feature type="transmembrane region" description="Helical" evidence="1">
    <location>
        <begin position="88"/>
        <end position="109"/>
    </location>
</feature>